<dbReference type="AlphaFoldDB" id="A0A4U6SWX0"/>
<keyword evidence="2" id="KW-1185">Reference proteome</keyword>
<dbReference type="OMA" id="EEATAWM"/>
<organism evidence="1 2">
    <name type="scientific">Setaria viridis</name>
    <name type="common">Green bristlegrass</name>
    <name type="synonym">Setaria italica subsp. viridis</name>
    <dbReference type="NCBI Taxonomy" id="4556"/>
    <lineage>
        <taxon>Eukaryota</taxon>
        <taxon>Viridiplantae</taxon>
        <taxon>Streptophyta</taxon>
        <taxon>Embryophyta</taxon>
        <taxon>Tracheophyta</taxon>
        <taxon>Spermatophyta</taxon>
        <taxon>Magnoliopsida</taxon>
        <taxon>Liliopsida</taxon>
        <taxon>Poales</taxon>
        <taxon>Poaceae</taxon>
        <taxon>PACMAD clade</taxon>
        <taxon>Panicoideae</taxon>
        <taxon>Panicodae</taxon>
        <taxon>Paniceae</taxon>
        <taxon>Cenchrinae</taxon>
        <taxon>Setaria</taxon>
    </lineage>
</organism>
<accession>A0A4U6SWX0</accession>
<dbReference type="Proteomes" id="UP000298652">
    <property type="component" value="Chromosome 9"/>
</dbReference>
<name>A0A4U6SWX0_SETVI</name>
<proteinExistence type="predicted"/>
<reference evidence="1" key="1">
    <citation type="submission" date="2019-03" db="EMBL/GenBank/DDBJ databases">
        <title>WGS assembly of Setaria viridis.</title>
        <authorList>
            <person name="Huang P."/>
            <person name="Jenkins J."/>
            <person name="Grimwood J."/>
            <person name="Barry K."/>
            <person name="Healey A."/>
            <person name="Mamidi S."/>
            <person name="Sreedasyam A."/>
            <person name="Shu S."/>
            <person name="Feldman M."/>
            <person name="Wu J."/>
            <person name="Yu Y."/>
            <person name="Chen C."/>
            <person name="Johnson J."/>
            <person name="Rokhsar D."/>
            <person name="Baxter I."/>
            <person name="Schmutz J."/>
            <person name="Brutnell T."/>
            <person name="Kellogg E."/>
        </authorList>
    </citation>
    <scope>NUCLEOTIDE SEQUENCE [LARGE SCALE GENOMIC DNA]</scope>
</reference>
<evidence type="ECO:0000313" key="2">
    <source>
        <dbReference type="Proteomes" id="UP000298652"/>
    </source>
</evidence>
<dbReference type="Gramene" id="TKV93419">
    <property type="protein sequence ID" value="TKV93419"/>
    <property type="gene ID" value="SEVIR_9G224800v2"/>
</dbReference>
<evidence type="ECO:0000313" key="1">
    <source>
        <dbReference type="EMBL" id="TKV93419.1"/>
    </source>
</evidence>
<dbReference type="EMBL" id="CM016560">
    <property type="protein sequence ID" value="TKV93419.1"/>
    <property type="molecule type" value="Genomic_DNA"/>
</dbReference>
<gene>
    <name evidence="1" type="ORF">SEVIR_9G224800v2</name>
</gene>
<sequence>MSRRAARNLTLLIIREERNARVFRRHETSTTNLMSKIKEEATAWMMAGAKDLAEFPGGDNKTRDMRAHVMLAV</sequence>
<protein>
    <submittedName>
        <fullName evidence="1">Uncharacterized protein</fullName>
    </submittedName>
</protein>